<organism evidence="1 2">
    <name type="scientific">Candidatus Magnetoglobus multicellularis str. Araruama</name>
    <dbReference type="NCBI Taxonomy" id="890399"/>
    <lineage>
        <taxon>Bacteria</taxon>
        <taxon>Pseudomonadati</taxon>
        <taxon>Thermodesulfobacteriota</taxon>
        <taxon>Desulfobacteria</taxon>
        <taxon>Desulfobacterales</taxon>
        <taxon>Desulfobacteraceae</taxon>
        <taxon>Candidatus Magnetoglobus</taxon>
    </lineage>
</organism>
<dbReference type="AlphaFoldDB" id="A0A1V1PEN8"/>
<sequence length="86" mass="9666">MKIKGAIIKEQGVKFAIIETTTATLKSQTEMNTIKQKFAPLFGDIPMTFMAKNAKGIPVFVGRKDIVDFLSNNDMNKIPWRKFVSS</sequence>
<comment type="caution">
    <text evidence="1">The sequence shown here is derived from an EMBL/GenBank/DDBJ whole genome shotgun (WGS) entry which is preliminary data.</text>
</comment>
<name>A0A1V1PEN8_9BACT</name>
<dbReference type="EMBL" id="ATBP01000077">
    <property type="protein sequence ID" value="ETR73248.1"/>
    <property type="molecule type" value="Genomic_DNA"/>
</dbReference>
<evidence type="ECO:0000313" key="2">
    <source>
        <dbReference type="Proteomes" id="UP000189670"/>
    </source>
</evidence>
<dbReference type="Proteomes" id="UP000189670">
    <property type="component" value="Unassembled WGS sequence"/>
</dbReference>
<accession>A0A1V1PEN8</accession>
<proteinExistence type="predicted"/>
<protein>
    <submittedName>
        <fullName evidence="1">Uncharacterized protein</fullName>
    </submittedName>
</protein>
<evidence type="ECO:0000313" key="1">
    <source>
        <dbReference type="EMBL" id="ETR73248.1"/>
    </source>
</evidence>
<reference evidence="2" key="1">
    <citation type="submission" date="2012-11" db="EMBL/GenBank/DDBJ databases">
        <authorList>
            <person name="Lucero-Rivera Y.E."/>
            <person name="Tovar-Ramirez D."/>
        </authorList>
    </citation>
    <scope>NUCLEOTIDE SEQUENCE [LARGE SCALE GENOMIC DNA]</scope>
    <source>
        <strain evidence="2">Araruama</strain>
    </source>
</reference>
<gene>
    <name evidence="1" type="ORF">OMM_07077</name>
</gene>